<dbReference type="InterPro" id="IPR014284">
    <property type="entry name" value="RNA_pol_sigma-70_dom"/>
</dbReference>
<dbReference type="InterPro" id="IPR013324">
    <property type="entry name" value="RNA_pol_sigma_r3/r4-like"/>
</dbReference>
<evidence type="ECO:0000256" key="5">
    <source>
        <dbReference type="ARBA" id="ARBA00023163"/>
    </source>
</evidence>
<comment type="similarity">
    <text evidence="1">Belongs to the sigma-70 factor family. ECF subfamily.</text>
</comment>
<dbReference type="PANTHER" id="PTHR43133">
    <property type="entry name" value="RNA POLYMERASE ECF-TYPE SIGMA FACTO"/>
    <property type="match status" value="1"/>
</dbReference>
<evidence type="ECO:0000256" key="6">
    <source>
        <dbReference type="SAM" id="MobiDB-lite"/>
    </source>
</evidence>
<evidence type="ECO:0000259" key="8">
    <source>
        <dbReference type="Pfam" id="PF04545"/>
    </source>
</evidence>
<dbReference type="InterPro" id="IPR007630">
    <property type="entry name" value="RNA_pol_sigma70_r4"/>
</dbReference>
<dbReference type="Pfam" id="PF04545">
    <property type="entry name" value="Sigma70_r4"/>
    <property type="match status" value="1"/>
</dbReference>
<evidence type="ECO:0000313" key="9">
    <source>
        <dbReference type="EMBL" id="CAA9551883.1"/>
    </source>
</evidence>
<dbReference type="AlphaFoldDB" id="A0A6J4UJ16"/>
<name>A0A6J4UJ16_9BACT</name>
<gene>
    <name evidence="9" type="ORF">AVDCRST_MAG73-2947</name>
</gene>
<dbReference type="Pfam" id="PF04542">
    <property type="entry name" value="Sigma70_r2"/>
    <property type="match status" value="1"/>
</dbReference>
<dbReference type="Gene3D" id="1.10.10.10">
    <property type="entry name" value="Winged helix-like DNA-binding domain superfamily/Winged helix DNA-binding domain"/>
    <property type="match status" value="1"/>
</dbReference>
<sequence length="299" mass="32057">MEIGTAMGHGVPAPFRLRPRAFPSPDPRSPFPRCEPAPNGVPLAPPETGTTRAARRRSDGTGGVGRMTDDRSTDSAADAALMARVVARDAGAFAALYDRHAAAVHGLARAFLHDPHQAEEVTHDVFLQLWRSPAGFDPARGAFAGWLLRIARNRAIDLLRRRRERPFAGMAVPGDEAALPEPVANLAAPDPDPADQALLRLVQEDVRAAVGALSPDHQRLLHLAYFEGLTQREIASRLDRPLGTVKSQIRSAMRGLSGMLGGPERRQAPPAESVRSPAVAPRPVGRFDSDYPLATGDGS</sequence>
<keyword evidence="3" id="KW-0731">Sigma factor</keyword>
<evidence type="ECO:0000256" key="2">
    <source>
        <dbReference type="ARBA" id="ARBA00023015"/>
    </source>
</evidence>
<dbReference type="InterPro" id="IPR039425">
    <property type="entry name" value="RNA_pol_sigma-70-like"/>
</dbReference>
<feature type="domain" description="RNA polymerase sigma-70 region 2" evidence="7">
    <location>
        <begin position="96"/>
        <end position="163"/>
    </location>
</feature>
<dbReference type="InterPro" id="IPR036388">
    <property type="entry name" value="WH-like_DNA-bd_sf"/>
</dbReference>
<feature type="region of interest" description="Disordered" evidence="6">
    <location>
        <begin position="1"/>
        <end position="73"/>
    </location>
</feature>
<feature type="region of interest" description="Disordered" evidence="6">
    <location>
        <begin position="256"/>
        <end position="299"/>
    </location>
</feature>
<dbReference type="PANTHER" id="PTHR43133:SF62">
    <property type="entry name" value="RNA POLYMERASE SIGMA FACTOR SIGZ"/>
    <property type="match status" value="1"/>
</dbReference>
<organism evidence="9">
    <name type="scientific">uncultured Thermomicrobiales bacterium</name>
    <dbReference type="NCBI Taxonomy" id="1645740"/>
    <lineage>
        <taxon>Bacteria</taxon>
        <taxon>Pseudomonadati</taxon>
        <taxon>Thermomicrobiota</taxon>
        <taxon>Thermomicrobia</taxon>
        <taxon>Thermomicrobiales</taxon>
        <taxon>environmental samples</taxon>
    </lineage>
</organism>
<evidence type="ECO:0000256" key="4">
    <source>
        <dbReference type="ARBA" id="ARBA00023125"/>
    </source>
</evidence>
<dbReference type="InterPro" id="IPR007627">
    <property type="entry name" value="RNA_pol_sigma70_r2"/>
</dbReference>
<evidence type="ECO:0000256" key="3">
    <source>
        <dbReference type="ARBA" id="ARBA00023082"/>
    </source>
</evidence>
<keyword evidence="4" id="KW-0238">DNA-binding</keyword>
<dbReference type="Gene3D" id="1.10.1740.10">
    <property type="match status" value="1"/>
</dbReference>
<evidence type="ECO:0000256" key="1">
    <source>
        <dbReference type="ARBA" id="ARBA00010641"/>
    </source>
</evidence>
<feature type="compositionally biased region" description="Pro residues" evidence="6">
    <location>
        <begin position="22"/>
        <end position="35"/>
    </location>
</feature>
<dbReference type="SUPFAM" id="SSF88659">
    <property type="entry name" value="Sigma3 and sigma4 domains of RNA polymerase sigma factors"/>
    <property type="match status" value="1"/>
</dbReference>
<dbReference type="InterPro" id="IPR013325">
    <property type="entry name" value="RNA_pol_sigma_r2"/>
</dbReference>
<accession>A0A6J4UJ16</accession>
<protein>
    <submittedName>
        <fullName evidence="9">RNA polymerase ECF-type sigma factor</fullName>
    </submittedName>
</protein>
<keyword evidence="5" id="KW-0804">Transcription</keyword>
<evidence type="ECO:0000259" key="7">
    <source>
        <dbReference type="Pfam" id="PF04542"/>
    </source>
</evidence>
<feature type="domain" description="RNA polymerase sigma-70 region 4" evidence="8">
    <location>
        <begin position="211"/>
        <end position="256"/>
    </location>
</feature>
<reference evidence="9" key="1">
    <citation type="submission" date="2020-02" db="EMBL/GenBank/DDBJ databases">
        <authorList>
            <person name="Meier V. D."/>
        </authorList>
    </citation>
    <scope>NUCLEOTIDE SEQUENCE</scope>
    <source>
        <strain evidence="9">AVDCRST_MAG73</strain>
    </source>
</reference>
<dbReference type="GO" id="GO:0016987">
    <property type="term" value="F:sigma factor activity"/>
    <property type="evidence" value="ECO:0007669"/>
    <property type="project" value="UniProtKB-KW"/>
</dbReference>
<proteinExistence type="inferred from homology"/>
<feature type="compositionally biased region" description="Low complexity" evidence="6">
    <location>
        <begin position="12"/>
        <end position="21"/>
    </location>
</feature>
<keyword evidence="2" id="KW-0805">Transcription regulation</keyword>
<dbReference type="GO" id="GO:0006352">
    <property type="term" value="P:DNA-templated transcription initiation"/>
    <property type="evidence" value="ECO:0007669"/>
    <property type="project" value="InterPro"/>
</dbReference>
<dbReference type="CDD" id="cd06171">
    <property type="entry name" value="Sigma70_r4"/>
    <property type="match status" value="1"/>
</dbReference>
<dbReference type="GO" id="GO:0003677">
    <property type="term" value="F:DNA binding"/>
    <property type="evidence" value="ECO:0007669"/>
    <property type="project" value="UniProtKB-KW"/>
</dbReference>
<dbReference type="NCBIfam" id="TIGR02937">
    <property type="entry name" value="sigma70-ECF"/>
    <property type="match status" value="1"/>
</dbReference>
<dbReference type="EMBL" id="CADCWE010000197">
    <property type="protein sequence ID" value="CAA9551883.1"/>
    <property type="molecule type" value="Genomic_DNA"/>
</dbReference>
<dbReference type="SUPFAM" id="SSF88946">
    <property type="entry name" value="Sigma2 domain of RNA polymerase sigma factors"/>
    <property type="match status" value="1"/>
</dbReference>